<reference evidence="1 2" key="1">
    <citation type="journal article" date="2019" name="Nat. Ecol. Evol.">
        <title>Megaphylogeny resolves global patterns of mushroom evolution.</title>
        <authorList>
            <person name="Varga T."/>
            <person name="Krizsan K."/>
            <person name="Foldi C."/>
            <person name="Dima B."/>
            <person name="Sanchez-Garcia M."/>
            <person name="Sanchez-Ramirez S."/>
            <person name="Szollosi G.J."/>
            <person name="Szarkandi J.G."/>
            <person name="Papp V."/>
            <person name="Albert L."/>
            <person name="Andreopoulos W."/>
            <person name="Angelini C."/>
            <person name="Antonin V."/>
            <person name="Barry K.W."/>
            <person name="Bougher N.L."/>
            <person name="Buchanan P."/>
            <person name="Buyck B."/>
            <person name="Bense V."/>
            <person name="Catcheside P."/>
            <person name="Chovatia M."/>
            <person name="Cooper J."/>
            <person name="Damon W."/>
            <person name="Desjardin D."/>
            <person name="Finy P."/>
            <person name="Geml J."/>
            <person name="Haridas S."/>
            <person name="Hughes K."/>
            <person name="Justo A."/>
            <person name="Karasinski D."/>
            <person name="Kautmanova I."/>
            <person name="Kiss B."/>
            <person name="Kocsube S."/>
            <person name="Kotiranta H."/>
            <person name="LaButti K.M."/>
            <person name="Lechner B.E."/>
            <person name="Liimatainen K."/>
            <person name="Lipzen A."/>
            <person name="Lukacs Z."/>
            <person name="Mihaltcheva S."/>
            <person name="Morgado L.N."/>
            <person name="Niskanen T."/>
            <person name="Noordeloos M.E."/>
            <person name="Ohm R.A."/>
            <person name="Ortiz-Santana B."/>
            <person name="Ovrebo C."/>
            <person name="Racz N."/>
            <person name="Riley R."/>
            <person name="Savchenko A."/>
            <person name="Shiryaev A."/>
            <person name="Soop K."/>
            <person name="Spirin V."/>
            <person name="Szebenyi C."/>
            <person name="Tomsovsky M."/>
            <person name="Tulloss R.E."/>
            <person name="Uehling J."/>
            <person name="Grigoriev I.V."/>
            <person name="Vagvolgyi C."/>
            <person name="Papp T."/>
            <person name="Martin F.M."/>
            <person name="Miettinen O."/>
            <person name="Hibbett D.S."/>
            <person name="Nagy L.G."/>
        </authorList>
    </citation>
    <scope>NUCLEOTIDE SEQUENCE [LARGE SCALE GENOMIC DNA]</scope>
    <source>
        <strain evidence="1 2">NL-1719</strain>
    </source>
</reference>
<evidence type="ECO:0000313" key="1">
    <source>
        <dbReference type="EMBL" id="TFK74443.1"/>
    </source>
</evidence>
<proteinExistence type="predicted"/>
<accession>A0ACD3B8L4</accession>
<organism evidence="1 2">
    <name type="scientific">Pluteus cervinus</name>
    <dbReference type="NCBI Taxonomy" id="181527"/>
    <lineage>
        <taxon>Eukaryota</taxon>
        <taxon>Fungi</taxon>
        <taxon>Dikarya</taxon>
        <taxon>Basidiomycota</taxon>
        <taxon>Agaricomycotina</taxon>
        <taxon>Agaricomycetes</taxon>
        <taxon>Agaricomycetidae</taxon>
        <taxon>Agaricales</taxon>
        <taxon>Pluteineae</taxon>
        <taxon>Pluteaceae</taxon>
        <taxon>Pluteus</taxon>
    </lineage>
</organism>
<name>A0ACD3B8L4_9AGAR</name>
<keyword evidence="2" id="KW-1185">Reference proteome</keyword>
<dbReference type="Proteomes" id="UP000308600">
    <property type="component" value="Unassembled WGS sequence"/>
</dbReference>
<dbReference type="EMBL" id="ML208268">
    <property type="protein sequence ID" value="TFK74443.1"/>
    <property type="molecule type" value="Genomic_DNA"/>
</dbReference>
<sequence>MEPEFIVGAQISSLFPTQVTALTIQTARQKIPLPPTPKESDPPLEHAIYSSVMHTQIAGTVLLRVLHGGLIVELISLSTTIAPIRLVFPAKVLPTPAVYLWTSELHVIAVTDTGSLYRVVIPIGAAHELWQPYLHTIWPREYCLKNVPEKLEGLVHVHGVHCVAVSFPNGALLRLETDYLGSEGDEDEWSEYMHQHTSFLSSLTSFLPLGSTLPGASDIVSIATHPWPTDLGHIWTISRDRTVKLWKAKIGCVASKQLGSAVRDTSPGLGAQPAKAHALLSPEFQSLLRVFSTLNDEQIYVLTFLPSATASTSGGTFVLLNAVSDQLYEIGAIECNKNTAHCHLQDFMVINDTLYTLWDRQGQSMVERTVINLAQLDEAGELHTSPWQPASYAPEPELTPAYLEEQLLGPGSMTSKFFEAIMRPGVFSPLTLRTAIDQYSDSCLSLPGPPPPQLTTTYASVGENIAAVVGCTVNLNRDPQTGALQYVNYWNALKRDWEGFIARCREIERSARWPLILGIQDQGELLVVERERIGLVVLEDIPIQLTKGILDENRSRDRQYDLFAILATLRTTLGPQILSGLESRLADMMHQEIVFPIVEIIQDQAQRFNLREQLDEGTTTWVIGRLQAINDLDSAMRTALDIIGGLNVEVKQEEDEVELLLPPPNSDFSRALVANYVGVTVNARYTLCLSLFILLFFLSDELKHWDASLLGEIFALFRGIAMLRFIAKHPAGPAEPPITDASADDVITKLRNMDVSRNQPEFIPTYSLVHRLLSQSDNSSGLPVSGHRFLDSTGLLQSVSPSHATQFEVAICERLRALGFFGVSRELLSWLPRTPGVIYVLGRLWLDIGRPDDASQLFQKLAGTFGPDRTAVTEDLEAMAGVLPQNLLLDTEFAFYVHAADLFKEANITCHYVAFKQLAIQVAPNIGIASLWNSVVQGYIELGQYTSAYAALIASPYDKQKREYIGQLANKMCEENQVDTLMSFNFAGMADEVEAALAFKARNVDPRIRPSYSRILYAWYIHRGDYRSAALTMYQRARKFQDINTSGNQAFLDEQLEASLVAINALSLLEPQNAWICVPLPLHNDNESRKRRKLSKHIPESKYAAGTHDVEFVTLGDLQEEYMLLSAQMDLVKRDPALLATADPSLPASIIVLKLAQSNRFSQAMATARTLKVDMTDLFTHLTGQCLRLTRNADTVIQEEDTSDWLLTDKVSSWAGSPADRGWRYLRQSLEKHDNAETDYKYTKTTLETILSLDRSASPPPWLMRVLQEHHHEYLIRACLRYEKIDQAVEHTLILIRKADSRIALDPPKNASATWLPYTLIDQVLFAATSQEIPPAKLVELRSEIASRVKRMERFAFPPSNR</sequence>
<protein>
    <submittedName>
        <fullName evidence="1">Uncharacterized protein</fullName>
    </submittedName>
</protein>
<gene>
    <name evidence="1" type="ORF">BDN72DRAFT_833354</name>
</gene>
<evidence type="ECO:0000313" key="2">
    <source>
        <dbReference type="Proteomes" id="UP000308600"/>
    </source>
</evidence>